<comment type="caution">
    <text evidence="2">The sequence shown here is derived from an EMBL/GenBank/DDBJ whole genome shotgun (WGS) entry which is preliminary data.</text>
</comment>
<dbReference type="EMBL" id="JBCLYO010000015">
    <property type="protein sequence ID" value="KAL0082667.1"/>
    <property type="molecule type" value="Genomic_DNA"/>
</dbReference>
<feature type="transmembrane region" description="Helical" evidence="1">
    <location>
        <begin position="44"/>
        <end position="64"/>
    </location>
</feature>
<gene>
    <name evidence="2" type="ORF">J3Q64DRAFT_1823273</name>
</gene>
<organism evidence="2 3">
    <name type="scientific">Phycomyces blakesleeanus</name>
    <dbReference type="NCBI Taxonomy" id="4837"/>
    <lineage>
        <taxon>Eukaryota</taxon>
        <taxon>Fungi</taxon>
        <taxon>Fungi incertae sedis</taxon>
        <taxon>Mucoromycota</taxon>
        <taxon>Mucoromycotina</taxon>
        <taxon>Mucoromycetes</taxon>
        <taxon>Mucorales</taxon>
        <taxon>Phycomycetaceae</taxon>
        <taxon>Phycomyces</taxon>
    </lineage>
</organism>
<keyword evidence="1" id="KW-0812">Transmembrane</keyword>
<name>A0ABR3AU59_PHYBL</name>
<sequence length="192" mass="22897">MECILQLGVSEWLNLTFSRFSTALHGCGKSRIFHQKPYSVLQVFLNQILPLTSLFVLLEFLFTLDQLKFHRDLWERQMKGRIKWHGHFLFCKILACFQSMDQAWFCDSHEKDSDILQNTFIRKDRRIYNVKFKEVLYYHIYVLQGTIVQLYVSDYVYLVMVAEQADQINKKNPDFSMIVALVIQENSRTSFF</sequence>
<evidence type="ECO:0000313" key="3">
    <source>
        <dbReference type="Proteomes" id="UP001448207"/>
    </source>
</evidence>
<keyword evidence="3" id="KW-1185">Reference proteome</keyword>
<keyword evidence="1" id="KW-1133">Transmembrane helix</keyword>
<evidence type="ECO:0000313" key="2">
    <source>
        <dbReference type="EMBL" id="KAL0082667.1"/>
    </source>
</evidence>
<keyword evidence="1" id="KW-0472">Membrane</keyword>
<dbReference type="Proteomes" id="UP001448207">
    <property type="component" value="Unassembled WGS sequence"/>
</dbReference>
<accession>A0ABR3AU59</accession>
<feature type="transmembrane region" description="Helical" evidence="1">
    <location>
        <begin position="135"/>
        <end position="152"/>
    </location>
</feature>
<reference evidence="2 3" key="1">
    <citation type="submission" date="2024-04" db="EMBL/GenBank/DDBJ databases">
        <title>Symmetric and asymmetric DNA N6-adenine methylation regulates different biological responses in Mucorales.</title>
        <authorList>
            <consortium name="Lawrence Berkeley National Laboratory"/>
            <person name="Lax C."/>
            <person name="Mondo S.J."/>
            <person name="Osorio-Concepcion M."/>
            <person name="Muszewska A."/>
            <person name="Corrochano-Luque M."/>
            <person name="Gutierrez G."/>
            <person name="Riley R."/>
            <person name="Lipzen A."/>
            <person name="Guo J."/>
            <person name="Hundley H."/>
            <person name="Amirebrahimi M."/>
            <person name="Ng V."/>
            <person name="Lorenzo-Gutierrez D."/>
            <person name="Binder U."/>
            <person name="Yang J."/>
            <person name="Song Y."/>
            <person name="Canovas D."/>
            <person name="Navarro E."/>
            <person name="Freitag M."/>
            <person name="Gabaldon T."/>
            <person name="Grigoriev I.V."/>
            <person name="Corrochano L.M."/>
            <person name="Nicolas F.E."/>
            <person name="Garre V."/>
        </authorList>
    </citation>
    <scope>NUCLEOTIDE SEQUENCE [LARGE SCALE GENOMIC DNA]</scope>
    <source>
        <strain evidence="2 3">L51</strain>
    </source>
</reference>
<evidence type="ECO:0000256" key="1">
    <source>
        <dbReference type="SAM" id="Phobius"/>
    </source>
</evidence>
<proteinExistence type="predicted"/>
<protein>
    <submittedName>
        <fullName evidence="2">Uncharacterized protein</fullName>
    </submittedName>
</protein>